<evidence type="ECO:0000313" key="1">
    <source>
        <dbReference type="EMBL" id="GGO73854.1"/>
    </source>
</evidence>
<comment type="caution">
    <text evidence="1">The sequence shown here is derived from an EMBL/GenBank/DDBJ whole genome shotgun (WGS) entry which is preliminary data.</text>
</comment>
<gene>
    <name evidence="1" type="ORF">GCM10010982_35350</name>
</gene>
<dbReference type="Pfam" id="PF13489">
    <property type="entry name" value="Methyltransf_23"/>
    <property type="match status" value="1"/>
</dbReference>
<name>A0A917Z364_9ALTE</name>
<reference evidence="1" key="2">
    <citation type="submission" date="2020-09" db="EMBL/GenBank/DDBJ databases">
        <authorList>
            <person name="Sun Q."/>
            <person name="Zhou Y."/>
        </authorList>
    </citation>
    <scope>NUCLEOTIDE SEQUENCE</scope>
    <source>
        <strain evidence="1">CGMCC 1.7086</strain>
    </source>
</reference>
<dbReference type="SUPFAM" id="SSF53335">
    <property type="entry name" value="S-adenosyl-L-methionine-dependent methyltransferases"/>
    <property type="match status" value="1"/>
</dbReference>
<dbReference type="RefSeq" id="WP_188698332.1">
    <property type="nucleotide sequence ID" value="NZ_BMLS01000007.1"/>
</dbReference>
<dbReference type="EMBL" id="BMLS01000007">
    <property type="protein sequence ID" value="GGO73854.1"/>
    <property type="molecule type" value="Genomic_DNA"/>
</dbReference>
<protein>
    <recommendedName>
        <fullName evidence="3">Class I SAM-dependent methyltransferase</fullName>
    </recommendedName>
</protein>
<dbReference type="Proteomes" id="UP000606935">
    <property type="component" value="Unassembled WGS sequence"/>
</dbReference>
<dbReference type="PANTHER" id="PTHR43861">
    <property type="entry name" value="TRANS-ACONITATE 2-METHYLTRANSFERASE-RELATED"/>
    <property type="match status" value="1"/>
</dbReference>
<dbReference type="InterPro" id="IPR029063">
    <property type="entry name" value="SAM-dependent_MTases_sf"/>
</dbReference>
<evidence type="ECO:0008006" key="3">
    <source>
        <dbReference type="Google" id="ProtNLM"/>
    </source>
</evidence>
<dbReference type="AlphaFoldDB" id="A0A917Z364"/>
<proteinExistence type="predicted"/>
<dbReference type="PANTHER" id="PTHR43861:SF6">
    <property type="entry name" value="METHYLTRANSFERASE TYPE 11"/>
    <property type="match status" value="1"/>
</dbReference>
<sequence>MHIPPLELKNLVDVNCPLCGNCSPKRITQKGQFSLTCNVSICENDGLVYLTPRWSKPKYNQFYREEYDNYYRSSRSKEDEKKVHSKCIELIMQRLSSIQVGQAQKSVLDIGAGMGYSLSWLKENYKNFEVYAAIEPSSECKKNIESSDFIQYITDDLDSNWDAGKFDLIILRHVLEHFMSPISSLKKVAQHMKNDSFAYIAVPDMMNPKGELENYWFRTVHTFYFSKETLVKSANMAGLEAVIIGQENSELWGVFKLSNKKPIEFNEKNTYKRQMTVINKHLNKRKIKDTTSIV</sequence>
<dbReference type="CDD" id="cd02440">
    <property type="entry name" value="AdoMet_MTases"/>
    <property type="match status" value="1"/>
</dbReference>
<organism evidence="1 2">
    <name type="scientific">Bowmanella pacifica</name>
    <dbReference type="NCBI Taxonomy" id="502051"/>
    <lineage>
        <taxon>Bacteria</taxon>
        <taxon>Pseudomonadati</taxon>
        <taxon>Pseudomonadota</taxon>
        <taxon>Gammaproteobacteria</taxon>
        <taxon>Alteromonadales</taxon>
        <taxon>Alteromonadaceae</taxon>
        <taxon>Bowmanella</taxon>
    </lineage>
</organism>
<dbReference type="Gene3D" id="3.40.50.150">
    <property type="entry name" value="Vaccinia Virus protein VP39"/>
    <property type="match status" value="1"/>
</dbReference>
<keyword evidence="2" id="KW-1185">Reference proteome</keyword>
<evidence type="ECO:0000313" key="2">
    <source>
        <dbReference type="Proteomes" id="UP000606935"/>
    </source>
</evidence>
<accession>A0A917Z364</accession>
<reference evidence="1" key="1">
    <citation type="journal article" date="2014" name="Int. J. Syst. Evol. Microbiol.">
        <title>Complete genome sequence of Corynebacterium casei LMG S-19264T (=DSM 44701T), isolated from a smear-ripened cheese.</title>
        <authorList>
            <consortium name="US DOE Joint Genome Institute (JGI-PGF)"/>
            <person name="Walter F."/>
            <person name="Albersmeier A."/>
            <person name="Kalinowski J."/>
            <person name="Ruckert C."/>
        </authorList>
    </citation>
    <scope>NUCLEOTIDE SEQUENCE</scope>
    <source>
        <strain evidence="1">CGMCC 1.7086</strain>
    </source>
</reference>